<evidence type="ECO:0000259" key="1">
    <source>
        <dbReference type="PROSITE" id="PS50093"/>
    </source>
</evidence>
<dbReference type="InterPro" id="IPR013783">
    <property type="entry name" value="Ig-like_fold"/>
</dbReference>
<dbReference type="NCBIfam" id="TIGR04131">
    <property type="entry name" value="Bac_Flav_CTERM"/>
    <property type="match status" value="1"/>
</dbReference>
<dbReference type="Pfam" id="PF18911">
    <property type="entry name" value="PKD_4"/>
    <property type="match status" value="4"/>
</dbReference>
<feature type="domain" description="PKD" evidence="1">
    <location>
        <begin position="1669"/>
        <end position="1721"/>
    </location>
</feature>
<reference evidence="2 3" key="1">
    <citation type="submission" date="2021-05" db="EMBL/GenBank/DDBJ databases">
        <title>Comparative genomic studies on the polysaccharide-degrading batcterial strains of the Flammeovirga genus.</title>
        <authorList>
            <person name="Zewei F."/>
            <person name="Zheng Z."/>
            <person name="Yu L."/>
            <person name="Ruyue G."/>
            <person name="Yanhong M."/>
            <person name="Yuanyuan C."/>
            <person name="Jingyan G."/>
            <person name="Wenjun H."/>
        </authorList>
    </citation>
    <scope>NUCLEOTIDE SEQUENCE [LARGE SCALE GENOMIC DNA]</scope>
    <source>
        <strain evidence="2 3">NBRC:100898</strain>
    </source>
</reference>
<dbReference type="InterPro" id="IPR000601">
    <property type="entry name" value="PKD_dom"/>
</dbReference>
<dbReference type="EMBL" id="CP076132">
    <property type="protein sequence ID" value="QWG00044.1"/>
    <property type="molecule type" value="Genomic_DNA"/>
</dbReference>
<dbReference type="SMART" id="SM00089">
    <property type="entry name" value="PKD"/>
    <property type="match status" value="8"/>
</dbReference>
<keyword evidence="3" id="KW-1185">Reference proteome</keyword>
<accession>A0AAX1MXI0</accession>
<dbReference type="PROSITE" id="PS50093">
    <property type="entry name" value="PKD"/>
    <property type="match status" value="6"/>
</dbReference>
<organism evidence="2 3">
    <name type="scientific">Flammeovirga yaeyamensis</name>
    <dbReference type="NCBI Taxonomy" id="367791"/>
    <lineage>
        <taxon>Bacteria</taxon>
        <taxon>Pseudomonadati</taxon>
        <taxon>Bacteroidota</taxon>
        <taxon>Cytophagia</taxon>
        <taxon>Cytophagales</taxon>
        <taxon>Flammeovirgaceae</taxon>
        <taxon>Flammeovirga</taxon>
    </lineage>
</organism>
<dbReference type="KEGG" id="fya:KMW28_10290"/>
<evidence type="ECO:0000313" key="3">
    <source>
        <dbReference type="Proteomes" id="UP000678679"/>
    </source>
</evidence>
<dbReference type="RefSeq" id="WP_215585714.1">
    <property type="nucleotide sequence ID" value="NZ_CP076132.1"/>
</dbReference>
<protein>
    <submittedName>
        <fullName evidence="2">PKD domain-containing protein</fullName>
    </submittedName>
</protein>
<feature type="domain" description="PKD" evidence="1">
    <location>
        <begin position="60"/>
        <end position="117"/>
    </location>
</feature>
<sequence length="5547" mass="604988">MNKSLLRSLLFIITCTLLLLSNCLLGQTIVREYNGTVYSDPNQIINGCGGLAVEFSVSPQAGHTYSNFSWSIVSGGTSTPFSSLANPFEQFNTPGLYSVEVTYTDDVDGVVTLNTAVNSIVVFTQPSGSFYASRTNVCVGDNITLYNTTPGTFNSLEFLVDNQLYTVTGDSAVITLNNPGQFEVALSGSSSDGCSFIYRETDYITVQAPFTTSFTTSQTLSCAASQLVTFTATSTDVDGNTVNPTYYWDFGDGTLDTTSTATASHTFNSGGGSDFTVTLASSLNNCDGTSTDTEVISFRDVSTLYQNAVISGTCNTYVVTYNPNPVDPLFSGGQLTWDWGDGTIETINIGDVATHTYSNPNPTPVVVNISANVQGVVDNSCTFTDTQTIPILPQAGISIAANDVDYCSNNFSVIVNAVNLQNVTNFYWVVDGGVAQGANEMTDTLNVVGFGTHNIELWFDAQTGDPNDNCALNTIEVYSAPIDIAIAGPIIACEPSSDTFTPSITWTDRNGATVANPFTVNSESWDVLNTNTGVTTNYTSNPLTFTNLPHGLYEIEYTVNTDPIGDNAGCSYTSAPYTYQVGEVFDFPTLNASPTTICIGTTVAFSTTTNADTAGLGLSGDYPIIYEYQYANNLPWVTVGPGGNGAYYYGDIVDDNRVPLPATFQVSIRAVINGCTGQPTTRTITINPSEAEHEITTDDCNPTGLTIVNNSLGTTDTDYQWTVTIDPPGNGATDQVTWTSPVTKDENYIFTSDGTFPTFTGYSAGEIPESSTVDVRITATEPVNGCSDVEDTTIVMPGPLPVLAPTPSTSTGTCINQNLVFDAGDGNLGALYSWTFTQIADPTIQFTFASNNSIVNTSFPIPGDYNGQVTVTTAGGCTFSENLGPIQITGGSVTVTGAATACVNQSLTFQGTNLMFSPTSPTYEWFVDGASVASGTVPGTGLVPDLTGVVFSTPNSPQSLAHTITLELTVNGCSASYSHDITVTKPEFSFPLPHSNFVSFDYICDEVVTVLDLDLDVNEVYNLNTATINFFTGGVGVGQVTPNSITNDQARLSLPAGAYTLTVEVTDENGCSDNEDLSFTVPTMRELEAGFTPNVTNLVCPGFVSFTDLANETAGNTQRRDDLDITNTLYDVDIALWQWDFDNDGSIDATTTTGSVTHYYDSPGTYDATVTVTDDHGCQDTATPISIVVGGTSGSYEILKKIGFAPATTQMVAYPVDDPNTDITNTIYQWSSGDGQLGTDSLNTFTYSSTLGGAPISTFTPNLTFIDENGCSYPAAYSGDMTVLSCPDISSSDITLCTDIGSYNLNVEDMAWNSSYNASDTIETTEYMYYWDLEYQWYVDGTLISAADGGTDPDVTFIHGPSFSTPWTVNPNIATGRLYRIEARIISNYIDKIDPTNNSLNQTECTMSDDIRVIYNPTPVANFTNDEVCEGSATTLDARPTDFGIYNDQAIAQFEWDIDNDGTYDITTTDSVTTYTFPTQGIYIVNLRTTSADGCIDTFTENNVVVNANPTADFTYQNVCQTSNVAFVDNSTITPVTDDEIVRWDWDFNSNGTIDFGGTDTLAHRFPTIDFSTQLDGNGTLIGNDQVLTTTLTVTTNKGCTHSFTANSNTTLVYMFNNPDSELEAERLSDGVPNEVCLGQTMQFRDRSTVDNSNLATFIAAGDIPANVNDIVAWFWDFGDGNTSNAQDPQHLYAASGAYNVTLVVTTARGCNDVDNITVNVRENPDPEIGQDSIIVNDDVTVQLRPVASSMTNFAYQWSVLSGPTNGTVTQSALNIHNATVDTDETDFNNGESVIDIRYQLEIVDNNFPTACTTYDTVDVQFHRVPRIDLDTTLNDCGTTASYIARPFGTEIISGFNYAWTNVVTTGGTVTTTDPTLQDFTITPTSFDAGSTRIYTKYYIDVTNSIGGADRDSIEFYFYREPDYAAWDQYVPICSTADRNLYTITFNPFGTESLPHGNGYNYSWSMTNTPADHNVDPAFLGDLVNQVTTNTTDQNLSLTLTEDYFVDDSLNLSFDITLLVENTYSNTCQEDTTVTINLERIPRNFTLTDPRVDPCNLSVTLNHHTETLDFNYRWRRVSVSSGYNGANINETYNQTRSLSFTDADFANGASEFTVRMNNRVRKKNPNTGLDASPHCGLNRNIDLVFYRTPSISFTETKLGGNPCAATAEISSGTEVIPGFTYSWNQTSVTGGTLSEDALNNKDINLTVASWDLNQTIITATYELTVTNTNSPTCMDVQSYTIQFFRTPEIDYTPSSINCILTDTITANSEALSGATFFWNVNSLTGGTIDSTNNGNQYIIEVDDFDVGSHRLDAQYNLQIMNSTMSTCDDDTTFNISFFRTPDISFVQTRTDSCSLVNTLQPFGTEVIAGYNYTWRELYVNGGTVTTSSLTDQDLTVTANTFDQDTAYIVVAYELTARNTDSFGCTDVDTVEFRFYRTPNVDNYTTTVPLDSCGLYAFAYPLGQTEIINHGSGFDYTWTFDSVTGAGADGMTLPTGIMDSITNKQNDQNFGLIMPITAFASGSHEIQLTLDLHIEHSETNVTCSEDTTITLSFKRPPVIDMKEVKVDSCAYTSTLQPFGTEAVAGFNYQWQITDITGYDGNDGNPANDLTIGNLATTQDLSITITDDDFIDTESKITIALQLDVSNSLASGNTSCQDISFDTLTFYRTPIIDPAFAFNKLANCDHSGTIEPFPTNINGFVYVWTPVTVNGGAVTNTSLASRQITLDVDSFDTNSLQIDGTYRLRVFNAEVPSCFDQEDVNFEFYRTPEITFSDLTIPCAVENSSITLSTMNEAFTNNGETFIWHLDNINGGTIDSTNNNSEFIVDVDTWDANSAQIDVQYTVSISNSSAHTCDDDTTFSLTFYRQPEIQFLSTRTDSCAQVETMEAFNGESLPLFARTWRQLSVTGGAVTQNSAANDPILEVEVDTFAMHSAEITVQYELIAQNTISPTCFDTDTVEFKLYRNPDFTAYIQNDPFGLCGGLFRAQPLGMNEVINHGTGFDYQWTLDPATVTGAAGGVLISSVMDSINFYQNMQDMELQVPDSAYADGSNMIQFEMDLEIKHSNPNLAACSVTDTTILFQYLRYPDIDITETRTDSCDLSTTLQPFGTEMIGGYNYDWEITNITGYDGSTYNVGDSYTTQNTVFTVTDTDFDNTESHIAISIRLTVENQLGPADPSCTNTVNYVLNFYRTPDIQNPFLAQKAAQCDWNASASPFPTDVNGYTYVWSIDSIRNGAITDNSALAQRELLVQVDSFDNLESIMYVHYKLRVINTLSNDCFDEDTVSFVFYRTPEIQLTNLSGACQNSINVSSHNEMLNDVDFDWNQNSITGGTIVTNPVMPDGNRDVTFNVGSFNAGASQIDANYTITMLNSGASMCDDDTTFSFTLFREPEINLTYTRASNDSCSNNLTLRPYASESISGFTNNWSQLSINGGAITTSSLTNEDLTLTVDTFAINSTRIDTRYAITSFNTNSPACEDSSAISTTLYRQPDFTAFVEQRTAGDCGLSIDFYPLGLTENIAHNSGFDYTWTLDALNITGAGADGSTLPQAVLDSINNQVNDQNFSLEMPMDAFADGSNTIVVPMTIEIQNSDQNSCVASLDTSLIFYRPATIDIQQSLVDCGVENIITPYGTENVSASFNFNWTIAAVGGTISNSSLTGQDLTLNAPVFNAGSDTILVDVTLNVENAANTLCERDTAFRFYFYRQPSIVLNQNMVACDTINLISSLGTETINGFDYLWDSLSVIGGDVMINAPYSISTQNIEFAKSAFDSGSHKIVADYRLTVSNQDTLGNSICNDIENVNFTMYRTPYINVVQSLTAGDCGAQNNISLFDNETISGFNVTWTEVSVNGGTINLSSTTDQNVTFNNPVFDPASNQIDVNYTVYVENSESSTCNDTETVTFTFYRTPDATIASINPECSNTSITLNTVENYVPQFTYTWNLLNTTADNNPNTEALTSPAVSQLNNTYILNTPVDQTGFFPTGAAQMTYQYEVIVTNNLSPTCFDRDTIEANFYRMPIIAATQSLDSSACEQNNIIRPFGTEVIPNFAYNWSQVSINGGTIDTTHINNGQDVEFTVTSFDSLSHRIDVSYTVDVTNLAGSCTDTETFNFTFFRTPQTDLSMLNLSPVCRGTQVVLFPTEANNPGYQYTWNRISILTDNGIDLLSGGVYPIESGLNTHTITLDHNPAFPNTGVRVTAVYELQVMNMDNGCITSDQVTVVFDREAMLGLTSSTFNVCDDTDLTLQTVEQRPDNYNYTWTIDSIYTDNSAAISNLMNFDTSVGGALTIDTDPADFPSGATLITAVIDVDAQNQLNNNCSADTSYTVELARRPMIAFTDNHAECALDTVTIRPFGNETINGFDYTWSISSIDGFNGTTADIINGQTNNQNLSLHIDDDDFMVGRSQVEITFDLVVDNPNGPTCSDNQTHTLIFFRVPNIDFTATKAGNDSCANEITISPFSETVSDYQYAWSKLNEMNGSVSEVNTSVRDLVVNAPVFDQGETQIDVTYELQITNMNPLATSSCVTTEQVTISFFKTPVLATNLNTNVIGCGDQAMFKALTFPITADQRSNYIFEWTLNSVNGGTVDTLSRYDSLEMNRLTFDNGSGTVEVNVDVTARNAYQSTSCFSTQNDVIEFYRIPNNTLTPSSSDICEDQSIVITTGEELVRDFDYVWSLNITDDLSLNTGTIDTTSLGSGGHELTMRLPTFPNGTSYIEVEATLVTTHRVSGCADTEVTTVRFHRQPTVSLIASPITSCETGSITIRPTEGEVSNFDYTWTRTQFISDVSDDTGINLVETPSASNYEMVLSAPEFPQGAAQVTARYKLTIGNQTNPYCASTSDSIDITFFRTPEAVLGNDSLLSCGTTQFVIQPVNEEQINNFNYNWTVDQLDTDITSNDGRASVSINTNGDYAPSVMINTIPVDASYVTAHISLATQNTFSSCGTSIDQQLVTFLRTPEVTLPQTGLSGCDNSTFNVQPSEVYWSGMDYQWSLIDVTGGSVATQINLTGHRATFADPVFNDNAYEVTAKAVLNVSNRLDATCEASDTTLITFYRTPVAGFAPDNGFGCQGLLVNFNTDTSISPDPNSLYEWDFNNDGTYDDSSNGDITYTFNTIGTHTVNLRITTPSGCVSNIASYNVEVYEVPTASFTVNDICLGDVASFLNTTPQLASSGNHAIQTVEWDFDYDGNAGPNFSAYNTRTTDATYQYPEAGTFAVLVKVTNVGGCSNTFVDSIKVTPPPVLTMPTDVWICTDGSTTITPTTDVPVTYNWSTGATTPTIDVAPSTETTYTLTVTNDVGCSTTQDITIHIVPDVVEGFVMESCDTDPITFDGRIPEYPGIVQSYEWSTGETTPTIEVLETGTYTLRTIVEHESGTRCEYTHDYQATFHPNPGRVLEDTTFCFEFGDVLEIAAIEGDNFSYSWNTGETTRVVTKDRSGVFTVMVIDETHDTRCSTVDTINVNQICPPRMFAPNAFTPNGDGNNDEFLLEPAYAIDIELNVYNNWGESIFHREYSTSFEASTKGNGWDGTYKNAIMMSGNYNYTIRYVSEIDGSVIEKQGSILLIR</sequence>
<dbReference type="InterPro" id="IPR026341">
    <property type="entry name" value="T9SS_type_B"/>
</dbReference>
<dbReference type="Pfam" id="PF13585">
    <property type="entry name" value="CHU_C"/>
    <property type="match status" value="1"/>
</dbReference>
<dbReference type="InterPro" id="IPR022409">
    <property type="entry name" value="PKD/Chitinase_dom"/>
</dbReference>
<dbReference type="CDD" id="cd00146">
    <property type="entry name" value="PKD"/>
    <property type="match status" value="3"/>
</dbReference>
<gene>
    <name evidence="2" type="ORF">KMW28_10290</name>
</gene>
<dbReference type="SUPFAM" id="SSF49299">
    <property type="entry name" value="PKD domain"/>
    <property type="match status" value="6"/>
</dbReference>
<evidence type="ECO:0000313" key="2">
    <source>
        <dbReference type="EMBL" id="QWG00044.1"/>
    </source>
</evidence>
<feature type="domain" description="PKD" evidence="1">
    <location>
        <begin position="1137"/>
        <end position="1183"/>
    </location>
</feature>
<dbReference type="Proteomes" id="UP000678679">
    <property type="component" value="Chromosome 1"/>
</dbReference>
<dbReference type="Pfam" id="PF00801">
    <property type="entry name" value="PKD"/>
    <property type="match status" value="1"/>
</dbReference>
<dbReference type="Gene3D" id="2.60.40.10">
    <property type="entry name" value="Immunoglobulins"/>
    <property type="match status" value="7"/>
</dbReference>
<feature type="domain" description="PKD" evidence="1">
    <location>
        <begin position="5041"/>
        <end position="5130"/>
    </location>
</feature>
<proteinExistence type="predicted"/>
<feature type="domain" description="PKD" evidence="1">
    <location>
        <begin position="228"/>
        <end position="295"/>
    </location>
</feature>
<dbReference type="InterPro" id="IPR035986">
    <property type="entry name" value="PKD_dom_sf"/>
</dbReference>
<name>A0AAX1MXI0_9BACT</name>
<feature type="domain" description="PKD" evidence="1">
    <location>
        <begin position="336"/>
        <end position="373"/>
    </location>
</feature>